<keyword evidence="2" id="KW-1185">Reference proteome</keyword>
<sequence length="166" mass="18781">LPGLVFFTLGLTDPTMMSAHLPSKNTTEQPINKPVAVETTCWVESDNEIYRLAFYQLEYFVGFKKLRSGNNCYLEIKFDCGALRNEIPAHTCKLGAIIKRVTLQTLSWLISDLLLEDLRLTLCNYGKIWDRGIHARTVTCAYMGNAYAALDRALESPQLELVHILP</sequence>
<protein>
    <submittedName>
        <fullName evidence="1">Uncharacterized protein</fullName>
    </submittedName>
</protein>
<accession>A0A367J7Y9</accession>
<evidence type="ECO:0000313" key="2">
    <source>
        <dbReference type="Proteomes" id="UP000252139"/>
    </source>
</evidence>
<comment type="caution">
    <text evidence="1">The sequence shown here is derived from an EMBL/GenBank/DDBJ whole genome shotgun (WGS) entry which is preliminary data.</text>
</comment>
<reference evidence="1 2" key="1">
    <citation type="journal article" date="2018" name="G3 (Bethesda)">
        <title>Phylogenetic and Phylogenomic Definition of Rhizopus Species.</title>
        <authorList>
            <person name="Gryganskyi A.P."/>
            <person name="Golan J."/>
            <person name="Dolatabadi S."/>
            <person name="Mondo S."/>
            <person name="Robb S."/>
            <person name="Idnurm A."/>
            <person name="Muszewska A."/>
            <person name="Steczkiewicz K."/>
            <person name="Masonjones S."/>
            <person name="Liao H.L."/>
            <person name="Gajdeczka M.T."/>
            <person name="Anike F."/>
            <person name="Vuek A."/>
            <person name="Anishchenko I.M."/>
            <person name="Voigt K."/>
            <person name="de Hoog G.S."/>
            <person name="Smith M.E."/>
            <person name="Heitman J."/>
            <person name="Vilgalys R."/>
            <person name="Stajich J.E."/>
        </authorList>
    </citation>
    <scope>NUCLEOTIDE SEQUENCE [LARGE SCALE GENOMIC DNA]</scope>
    <source>
        <strain evidence="1 2">CBS 357.93</strain>
    </source>
</reference>
<evidence type="ECO:0000313" key="1">
    <source>
        <dbReference type="EMBL" id="RCH85851.1"/>
    </source>
</evidence>
<feature type="non-terminal residue" evidence="1">
    <location>
        <position position="1"/>
    </location>
</feature>
<dbReference type="AlphaFoldDB" id="A0A367J7Y9"/>
<dbReference type="EMBL" id="PJQL01002000">
    <property type="protein sequence ID" value="RCH85851.1"/>
    <property type="molecule type" value="Genomic_DNA"/>
</dbReference>
<organism evidence="1 2">
    <name type="scientific">Rhizopus azygosporus</name>
    <name type="common">Rhizopus microsporus var. azygosporus</name>
    <dbReference type="NCBI Taxonomy" id="86630"/>
    <lineage>
        <taxon>Eukaryota</taxon>
        <taxon>Fungi</taxon>
        <taxon>Fungi incertae sedis</taxon>
        <taxon>Mucoromycota</taxon>
        <taxon>Mucoromycotina</taxon>
        <taxon>Mucoromycetes</taxon>
        <taxon>Mucorales</taxon>
        <taxon>Mucorineae</taxon>
        <taxon>Rhizopodaceae</taxon>
        <taxon>Rhizopus</taxon>
    </lineage>
</organism>
<proteinExistence type="predicted"/>
<dbReference type="Proteomes" id="UP000252139">
    <property type="component" value="Unassembled WGS sequence"/>
</dbReference>
<dbReference type="STRING" id="86630.A0A367J7Y9"/>
<name>A0A367J7Y9_RHIAZ</name>
<gene>
    <name evidence="1" type="ORF">CU097_002044</name>
</gene>